<dbReference type="InterPro" id="IPR007111">
    <property type="entry name" value="NACHT_NTPase"/>
</dbReference>
<reference evidence="2 3" key="1">
    <citation type="journal article" date="2012" name="J. Bacteriol.">
        <title>Genome Sequence of Fibrella aestuarina BUZ 2T, a Filamentous Marine Bacterium.</title>
        <authorList>
            <person name="Filippini M."/>
            <person name="Qi W."/>
            <person name="Blom J."/>
            <person name="Goesmann A."/>
            <person name="Smits T.H."/>
            <person name="Bagheri H.C."/>
        </authorList>
    </citation>
    <scope>NUCLEOTIDE SEQUENCE [LARGE SCALE GENOMIC DNA]</scope>
    <source>
        <strain evidence="3">BUZ 2T</strain>
    </source>
</reference>
<dbReference type="AlphaFoldDB" id="I0KCV8"/>
<evidence type="ECO:0000313" key="3">
    <source>
        <dbReference type="Proteomes" id="UP000011058"/>
    </source>
</evidence>
<protein>
    <submittedName>
        <fullName evidence="2">Signal transduction protein</fullName>
    </submittedName>
</protein>
<name>I0KCV8_9BACT</name>
<dbReference type="PANTHER" id="PTHR46844">
    <property type="entry name" value="SLR5058 PROTEIN"/>
    <property type="match status" value="1"/>
</dbReference>
<dbReference type="Gene3D" id="3.40.50.300">
    <property type="entry name" value="P-loop containing nucleotide triphosphate hydrolases"/>
    <property type="match status" value="1"/>
</dbReference>
<evidence type="ECO:0000313" key="2">
    <source>
        <dbReference type="EMBL" id="CCH01961.1"/>
    </source>
</evidence>
<dbReference type="PANTHER" id="PTHR46844:SF1">
    <property type="entry name" value="SLR5058 PROTEIN"/>
    <property type="match status" value="1"/>
</dbReference>
<dbReference type="eggNOG" id="COG5635">
    <property type="taxonomic scope" value="Bacteria"/>
</dbReference>
<accession>I0KCV8</accession>
<dbReference type="EMBL" id="HE796683">
    <property type="protein sequence ID" value="CCH01961.1"/>
    <property type="molecule type" value="Genomic_DNA"/>
</dbReference>
<dbReference type="PATRIC" id="fig|1166018.3.peg.905"/>
<proteinExistence type="predicted"/>
<dbReference type="STRING" id="1166018.FAES_3958"/>
<evidence type="ECO:0000259" key="1">
    <source>
        <dbReference type="PROSITE" id="PS50837"/>
    </source>
</evidence>
<dbReference type="InterPro" id="IPR027417">
    <property type="entry name" value="P-loop_NTPase"/>
</dbReference>
<sequence>MRSANMLVQIKSLYQILPKGTVGGKEFAQIIDLLLYQEAKRNNRHITLFSDAAGDYRGLDSYEEDHKDSNKIIGYQYKFYPSPLSNEHRADIKHSLISAIEKNGKELAKWIIITPEDFIESSTRKSGGDVTWFNTLSNAANKVKIEHWGHKQILSLFLQSSSLCMFYYPDLVPDKITLKKTIQEVKARYDRALVVMHSLIEFVGMSVYKHEATRGVPMQHIYIPLELSYEENNQSDDLNLTINPIELIEPGKISVILGSPGSGKSTLQKFLALSGSYKPLQNRYGTKPHKRISILITLRRYANELKTRQNLPIIEYIIEIIKGELSLVDVDLNFIEYYLETGQAILLFDGVDELPDSNYKYIIRDRIKTLITVYPRNTVVITSRFIGYESIFKSTSVEINHYKLVDLRLPDIERFINDWYTCRIDNVLYRQQNINDLIRIVREDNSGAIRNLAKNPLMLTIIALVHRIDAVLPDERVVLYQKCTETLLNTWHVWKFRDSVGIKRGKVDRNNKRRLESLAYWMQIRFIKMETASRTVVNYDDLVSFLTDYIKSNEKTEDADLIAEDFVEFIKSRAGILIEVGDGLYSFIHLTFQEYLASSHLRTINESAGVSGIWDSIKDNISKPYWHEVIRLLVAQLKSDETKNIIIGNIISTLTEVKYGIDVILLLAGLLVDKIEINDNIIPVITKLIVQSFLVDVDANSFNVLLDSVDKWINNNENSIQILTQVLNDIENASLTEKERIRLALLRMRLSRYHKISLSSLPVYVSDFRSRYIYNLFFQNDKFDHFEKIQGSLNEIFNVQKLLMHSFPQRNMSNVVLELFAHSLPTELSAAKLFEFQLCAFANPDDSFIDYNANIFYYNSTGDKDIQAWLDNKYTIEEGYDISVVNLQNLNVCRRIKRSIFRGQNVVKTLARQLIVSGSSEIVRRTVFLNPSFDLEVRRDIDKHVLVIGNGFLAEAICDIFKLHPRYFWYEALLSAIGRNIIKKYEYWQPSFWEYIGNEIELENCSDAVYYFAAILLLIDTWLYMTGFYDFCNQSKFDKIVLLTKDAEFPALKIAHCIRNVMRQDVGVSKLKDLVYDGTAECRMIFERAGWIINKNSRSSEFDLPIYF</sequence>
<dbReference type="KEGG" id="fae:FAES_3958"/>
<dbReference type="HOGENOM" id="CLU_282101_0_0_10"/>
<organism evidence="2 3">
    <name type="scientific">Fibrella aestuarina BUZ 2</name>
    <dbReference type="NCBI Taxonomy" id="1166018"/>
    <lineage>
        <taxon>Bacteria</taxon>
        <taxon>Pseudomonadati</taxon>
        <taxon>Bacteroidota</taxon>
        <taxon>Cytophagia</taxon>
        <taxon>Cytophagales</taxon>
        <taxon>Spirosomataceae</taxon>
        <taxon>Fibrella</taxon>
    </lineage>
</organism>
<dbReference type="Proteomes" id="UP000011058">
    <property type="component" value="Chromosome"/>
</dbReference>
<keyword evidence="3" id="KW-1185">Reference proteome</keyword>
<gene>
    <name evidence="2" type="ORF">FAES_3958</name>
</gene>
<dbReference type="SUPFAM" id="SSF52540">
    <property type="entry name" value="P-loop containing nucleoside triphosphate hydrolases"/>
    <property type="match status" value="1"/>
</dbReference>
<feature type="domain" description="NACHT" evidence="1">
    <location>
        <begin position="252"/>
        <end position="384"/>
    </location>
</feature>
<dbReference type="PROSITE" id="PS50837">
    <property type="entry name" value="NACHT"/>
    <property type="match status" value="1"/>
</dbReference>